<reference evidence="5 6" key="1">
    <citation type="submission" date="2020-07" db="EMBL/GenBank/DDBJ databases">
        <title>isolation of Luteimonas sp. SJ-16.</title>
        <authorList>
            <person name="Huang X.-X."/>
            <person name="Xu L."/>
            <person name="Sun J.-Q."/>
        </authorList>
    </citation>
    <scope>NUCLEOTIDE SEQUENCE [LARGE SCALE GENOMIC DNA]</scope>
    <source>
        <strain evidence="5 6">SJ-16</strain>
    </source>
</reference>
<dbReference type="InterPro" id="IPR036429">
    <property type="entry name" value="SpoA-like_sf"/>
</dbReference>
<evidence type="ECO:0000259" key="4">
    <source>
        <dbReference type="Pfam" id="PF01052"/>
    </source>
</evidence>
<dbReference type="InterPro" id="IPR001543">
    <property type="entry name" value="FliN-like_C"/>
</dbReference>
<dbReference type="PRINTS" id="PR01339">
    <property type="entry name" value="TYPE3OMOPROT"/>
</dbReference>
<dbReference type="GO" id="GO:0071978">
    <property type="term" value="P:bacterial-type flagellum-dependent swarming motility"/>
    <property type="evidence" value="ECO:0007669"/>
    <property type="project" value="TreeGrafter"/>
</dbReference>
<proteinExistence type="inferred from homology"/>
<dbReference type="NCBIfam" id="TIGR02551">
    <property type="entry name" value="SpaO_YscQ"/>
    <property type="match status" value="1"/>
</dbReference>
<gene>
    <name evidence="5" type="primary">sctQ</name>
    <name evidence="5" type="ORF">H0E82_04840</name>
</gene>
<dbReference type="GO" id="GO:0050918">
    <property type="term" value="P:positive chemotaxis"/>
    <property type="evidence" value="ECO:0007669"/>
    <property type="project" value="TreeGrafter"/>
</dbReference>
<keyword evidence="6" id="KW-1185">Reference proteome</keyword>
<dbReference type="GO" id="GO:0030254">
    <property type="term" value="P:protein secretion by the type III secretion system"/>
    <property type="evidence" value="ECO:0007669"/>
    <property type="project" value="InterPro"/>
</dbReference>
<evidence type="ECO:0000256" key="3">
    <source>
        <dbReference type="SAM" id="MobiDB-lite"/>
    </source>
</evidence>
<comment type="similarity">
    <text evidence="1">Belongs to the FliN/MopA/SpaO family.</text>
</comment>
<dbReference type="AlphaFoldDB" id="A0A7Z0TTS4"/>
<keyword evidence="2" id="KW-0843">Virulence</keyword>
<evidence type="ECO:0000256" key="1">
    <source>
        <dbReference type="ARBA" id="ARBA00009226"/>
    </source>
</evidence>
<dbReference type="PANTHER" id="PTHR30034:SF5">
    <property type="entry name" value="SECRETION SYSTEM APPARATUS PROTEIN SSAQ"/>
    <property type="match status" value="1"/>
</dbReference>
<sequence length="349" mass="36676">MVDPRAASTASAAPAPLRGRLAQLSPVQADVLRDLHRRPRRWTTATGTVQLRAIARGNDAGLFELDADGVRIGVRLAAPPASAGGEDALRWQDRSGRARLLAWAVEHETVLVRLGEALGTALRPVAETCAADASAMWLAFELHPGSGEAGDVWSGTLRAPVAWVAALVARSTGPGHPVALGPWRQWPAPVRLALAAPALTMAELRSLRPGDVIVVGTPRNPPLHATVAGLRWPLRHTPDGARIDGPPASSPRHLETVSMAEPDSDTTGTDAPAVPEDPAARLPVEVEFELGRLDLPLGEVAALQPGYVFALPLHLEGTNVTIRANGRVAGQGELVAVGETLGVRLVAWS</sequence>
<evidence type="ECO:0000256" key="2">
    <source>
        <dbReference type="ARBA" id="ARBA00023026"/>
    </source>
</evidence>
<dbReference type="Proteomes" id="UP000589896">
    <property type="component" value="Unassembled WGS sequence"/>
</dbReference>
<organism evidence="5 6">
    <name type="scientific">Luteimonas deserti</name>
    <dbReference type="NCBI Taxonomy" id="2752306"/>
    <lineage>
        <taxon>Bacteria</taxon>
        <taxon>Pseudomonadati</taxon>
        <taxon>Pseudomonadota</taxon>
        <taxon>Gammaproteobacteria</taxon>
        <taxon>Lysobacterales</taxon>
        <taxon>Lysobacteraceae</taxon>
        <taxon>Luteimonas</taxon>
    </lineage>
</organism>
<comment type="caution">
    <text evidence="5">The sequence shown here is derived from an EMBL/GenBank/DDBJ whole genome shotgun (WGS) entry which is preliminary data.</text>
</comment>
<dbReference type="PANTHER" id="PTHR30034">
    <property type="entry name" value="FLAGELLAR MOTOR SWITCH PROTEIN FLIM"/>
    <property type="match status" value="1"/>
</dbReference>
<feature type="domain" description="Flagellar motor switch protein FliN-like C-terminal" evidence="4">
    <location>
        <begin position="281"/>
        <end position="347"/>
    </location>
</feature>
<feature type="region of interest" description="Disordered" evidence="3">
    <location>
        <begin position="240"/>
        <end position="276"/>
    </location>
</feature>
<dbReference type="Gene3D" id="2.30.330.10">
    <property type="entry name" value="SpoA-like"/>
    <property type="match status" value="1"/>
</dbReference>
<evidence type="ECO:0000313" key="6">
    <source>
        <dbReference type="Proteomes" id="UP000589896"/>
    </source>
</evidence>
<dbReference type="EMBL" id="JACCJZ010000010">
    <property type="protein sequence ID" value="NYZ62091.1"/>
    <property type="molecule type" value="Genomic_DNA"/>
</dbReference>
<dbReference type="Pfam" id="PF01052">
    <property type="entry name" value="FliMN_C"/>
    <property type="match status" value="1"/>
</dbReference>
<accession>A0A7Z0TTS4</accession>
<name>A0A7Z0TTS4_9GAMM</name>
<dbReference type="SUPFAM" id="SSF101801">
    <property type="entry name" value="Surface presentation of antigens (SPOA)"/>
    <property type="match status" value="1"/>
</dbReference>
<dbReference type="InterPro" id="IPR003283">
    <property type="entry name" value="T3SS_OMP_SpaO"/>
</dbReference>
<dbReference type="RefSeq" id="WP_180544306.1">
    <property type="nucleotide sequence ID" value="NZ_JACCJZ010000010.1"/>
</dbReference>
<dbReference type="InterPro" id="IPR013385">
    <property type="entry name" value="T3SS_SpaO/YscQ/SpaO"/>
</dbReference>
<protein>
    <submittedName>
        <fullName evidence="5">Type III secretion system cytoplasmic ring protein SctQ</fullName>
    </submittedName>
</protein>
<evidence type="ECO:0000313" key="5">
    <source>
        <dbReference type="EMBL" id="NYZ62091.1"/>
    </source>
</evidence>